<dbReference type="EMBL" id="CAXHTB010000011">
    <property type="protein sequence ID" value="CAL0315247.1"/>
    <property type="molecule type" value="Genomic_DNA"/>
</dbReference>
<keyword evidence="3" id="KW-0150">Chloroplast</keyword>
<evidence type="ECO:0000256" key="7">
    <source>
        <dbReference type="ARBA" id="ARBA00022946"/>
    </source>
</evidence>
<evidence type="ECO:0000256" key="4">
    <source>
        <dbReference type="ARBA" id="ARBA00022640"/>
    </source>
</evidence>
<evidence type="ECO:0000256" key="1">
    <source>
        <dbReference type="ARBA" id="ARBA00004229"/>
    </source>
</evidence>
<dbReference type="GO" id="GO:0016301">
    <property type="term" value="F:kinase activity"/>
    <property type="evidence" value="ECO:0007669"/>
    <property type="project" value="UniProtKB-KW"/>
</dbReference>
<gene>
    <name evidence="11" type="ORF">LLUT_LOCUS16307</name>
</gene>
<dbReference type="GO" id="GO:0009662">
    <property type="term" value="P:etioplast organization"/>
    <property type="evidence" value="ECO:0007669"/>
    <property type="project" value="TreeGrafter"/>
</dbReference>
<dbReference type="SUPFAM" id="SSF53613">
    <property type="entry name" value="Ribokinase-like"/>
    <property type="match status" value="1"/>
</dbReference>
<proteinExistence type="inferred from homology"/>
<evidence type="ECO:0000259" key="10">
    <source>
        <dbReference type="Pfam" id="PF00294"/>
    </source>
</evidence>
<dbReference type="Gene3D" id="3.40.1190.20">
    <property type="match status" value="1"/>
</dbReference>
<protein>
    <recommendedName>
        <fullName evidence="10">Carbohydrate kinase PfkB domain-containing protein</fullName>
    </recommendedName>
</protein>
<dbReference type="PANTHER" id="PTHR43085:SF2">
    <property type="entry name" value="FRUCTOKINASE-LIKE 2, CHLOROPLASTIC"/>
    <property type="match status" value="1"/>
</dbReference>
<comment type="caution">
    <text evidence="11">The sequence shown here is derived from an EMBL/GenBank/DDBJ whole genome shotgun (WGS) entry which is preliminary data.</text>
</comment>
<comment type="similarity">
    <text evidence="2">Belongs to the carbohydrate kinase PfkB family.</text>
</comment>
<dbReference type="InterPro" id="IPR011611">
    <property type="entry name" value="PfkB_dom"/>
</dbReference>
<accession>A0AAV1X1J2</accession>
<dbReference type="Pfam" id="PF00294">
    <property type="entry name" value="PfkB"/>
    <property type="match status" value="1"/>
</dbReference>
<evidence type="ECO:0000256" key="2">
    <source>
        <dbReference type="ARBA" id="ARBA00010688"/>
    </source>
</evidence>
<name>A0AAV1X1J2_LUPLU</name>
<feature type="compositionally biased region" description="Acidic residues" evidence="9">
    <location>
        <begin position="222"/>
        <end position="232"/>
    </location>
</feature>
<reference evidence="11 12" key="1">
    <citation type="submission" date="2024-03" db="EMBL/GenBank/DDBJ databases">
        <authorList>
            <person name="Martinez-Hernandez J."/>
        </authorList>
    </citation>
    <scope>NUCLEOTIDE SEQUENCE [LARGE SCALE GENOMIC DNA]</scope>
</reference>
<dbReference type="PANTHER" id="PTHR43085">
    <property type="entry name" value="HEXOKINASE FAMILY MEMBER"/>
    <property type="match status" value="1"/>
</dbReference>
<comment type="function">
    <text evidence="8">Required for proper chloroplast development, most likely through regulating plastid-encoded polymerase (PEP) dependent chloroplast transcription. Acts as a component of the transcriptionally active plastid chromosome that is required for plastid gene expression.</text>
</comment>
<evidence type="ECO:0000256" key="8">
    <source>
        <dbReference type="ARBA" id="ARBA00058434"/>
    </source>
</evidence>
<feature type="region of interest" description="Disordered" evidence="9">
    <location>
        <begin position="49"/>
        <end position="232"/>
    </location>
</feature>
<dbReference type="GO" id="GO:0009658">
    <property type="term" value="P:chloroplast organization"/>
    <property type="evidence" value="ECO:0007669"/>
    <property type="project" value="TreeGrafter"/>
</dbReference>
<evidence type="ECO:0000313" key="11">
    <source>
        <dbReference type="EMBL" id="CAL0315247.1"/>
    </source>
</evidence>
<dbReference type="GO" id="GO:0042793">
    <property type="term" value="P:plastid transcription"/>
    <property type="evidence" value="ECO:0007669"/>
    <property type="project" value="UniProtKB-ARBA"/>
</dbReference>
<dbReference type="InterPro" id="IPR050306">
    <property type="entry name" value="PfkB_Carbo_kinase"/>
</dbReference>
<keyword evidence="7" id="KW-0809">Transit peptide</keyword>
<evidence type="ECO:0000313" key="12">
    <source>
        <dbReference type="Proteomes" id="UP001497480"/>
    </source>
</evidence>
<keyword evidence="5" id="KW-0808">Transferase</keyword>
<evidence type="ECO:0000256" key="5">
    <source>
        <dbReference type="ARBA" id="ARBA00022679"/>
    </source>
</evidence>
<evidence type="ECO:0000256" key="3">
    <source>
        <dbReference type="ARBA" id="ARBA00022528"/>
    </source>
</evidence>
<keyword evidence="4" id="KW-0934">Plastid</keyword>
<dbReference type="FunFam" id="3.40.1190.20:FF:000021">
    <property type="entry name" value="Fructokinase-like 2, chloroplastic"/>
    <property type="match status" value="1"/>
</dbReference>
<dbReference type="CDD" id="cd01167">
    <property type="entry name" value="bac_FRK"/>
    <property type="match status" value="1"/>
</dbReference>
<keyword evidence="12" id="KW-1185">Reference proteome</keyword>
<dbReference type="Proteomes" id="UP001497480">
    <property type="component" value="Unassembled WGS sequence"/>
</dbReference>
<organism evidence="11 12">
    <name type="scientific">Lupinus luteus</name>
    <name type="common">European yellow lupine</name>
    <dbReference type="NCBI Taxonomy" id="3873"/>
    <lineage>
        <taxon>Eukaryota</taxon>
        <taxon>Viridiplantae</taxon>
        <taxon>Streptophyta</taxon>
        <taxon>Embryophyta</taxon>
        <taxon>Tracheophyta</taxon>
        <taxon>Spermatophyta</taxon>
        <taxon>Magnoliopsida</taxon>
        <taxon>eudicotyledons</taxon>
        <taxon>Gunneridae</taxon>
        <taxon>Pentapetalae</taxon>
        <taxon>rosids</taxon>
        <taxon>fabids</taxon>
        <taxon>Fabales</taxon>
        <taxon>Fabaceae</taxon>
        <taxon>Papilionoideae</taxon>
        <taxon>50 kb inversion clade</taxon>
        <taxon>genistoids sensu lato</taxon>
        <taxon>core genistoids</taxon>
        <taxon>Genisteae</taxon>
        <taxon>Lupinus</taxon>
    </lineage>
</organism>
<feature type="domain" description="Carbohydrate kinase PfkB" evidence="10">
    <location>
        <begin position="303"/>
        <end position="591"/>
    </location>
</feature>
<evidence type="ECO:0000256" key="6">
    <source>
        <dbReference type="ARBA" id="ARBA00022777"/>
    </source>
</evidence>
<dbReference type="InterPro" id="IPR029056">
    <property type="entry name" value="Ribokinase-like"/>
</dbReference>
<comment type="subcellular location">
    <subcellularLocation>
        <location evidence="1">Plastid</location>
        <location evidence="1">Chloroplast</location>
    </subcellularLocation>
</comment>
<evidence type="ECO:0000256" key="9">
    <source>
        <dbReference type="SAM" id="MobiDB-lite"/>
    </source>
</evidence>
<dbReference type="AlphaFoldDB" id="A0AAV1X1J2"/>
<feature type="compositionally biased region" description="Basic and acidic residues" evidence="9">
    <location>
        <begin position="183"/>
        <end position="205"/>
    </location>
</feature>
<sequence>MASLSFSHFLSLPRCQLTWSYGYASFEVVQLRELRSRCSPGHVAMARKKASLDSGIEESNENEPVVEKKTTRSSKTKSATTRTKKSADESSEENIDLLVNRDGDSVEGSSPASSDVSKKKTPRTRRKDAAISADVEGENELKEENKVRRGRPKIKNVITEDNGSEAEINDQEEKKVRRRGRPKRESVIREDKGSDSEINDQEEKKTRSRRRPKEENVIIEDTGSEAETGDIDEPSFIEDAEEESDDGLELIKYDGEDISYTYGWPPLVCCFGSAQNAFMPSGRPANRLIDHEIHERMKDALWSPEKFYRAPGGCAASVAVALANLGGKVALMGKLGDDEYGQVMLYHLNTHNVQTRSIRIDSKRATAVSLMKVGKRSRLKMSSVKPCAEDCLTKSEINIDVLKEAKMFYFSTHSLLDRNMRSTTLQAIRIAKKFGAVVFYDVNLPMPLWNSSEETKTFIRQVWNHADIIEVTKQELEFLCGITPTEEFDTKNNDISKFVHHEPEVIAPLWHEDLKILFVTNGTSKIHYYTKEFDGAICGMEDAPITPFTCDMSASGDGIVAALMRMLTVQPDLITDKGYLEHSIKYAINCGVIDQWILAQRRGFPPREGSIAEVAPNAYGIRSVTEREYRTVGAPDDEYDIELPPEEERVYRQLDPPEDEALYRQLVADGRGS</sequence>
<keyword evidence="6" id="KW-0418">Kinase</keyword>
<dbReference type="GO" id="GO:0042644">
    <property type="term" value="C:chloroplast nucleoid"/>
    <property type="evidence" value="ECO:0007669"/>
    <property type="project" value="TreeGrafter"/>
</dbReference>